<dbReference type="Pfam" id="PF12146">
    <property type="entry name" value="Hydrolase_4"/>
    <property type="match status" value="1"/>
</dbReference>
<dbReference type="SUPFAM" id="SSF53474">
    <property type="entry name" value="alpha/beta-Hydrolases"/>
    <property type="match status" value="1"/>
</dbReference>
<dbReference type="InterPro" id="IPR029058">
    <property type="entry name" value="AB_hydrolase_fold"/>
</dbReference>
<protein>
    <submittedName>
        <fullName evidence="3">Fermentation-respiration switch protein FrsA (DUF1100 family)</fullName>
    </submittedName>
</protein>
<reference evidence="3 4" key="1">
    <citation type="submission" date="2023-07" db="EMBL/GenBank/DDBJ databases">
        <title>Sequencing the genomes of 1000 actinobacteria strains.</title>
        <authorList>
            <person name="Klenk H.-P."/>
        </authorList>
    </citation>
    <scope>NUCLEOTIDE SEQUENCE [LARGE SCALE GENOMIC DNA]</scope>
    <source>
        <strain evidence="3 4">DSM 22966</strain>
    </source>
</reference>
<gene>
    <name evidence="3" type="ORF">J2S62_000343</name>
</gene>
<evidence type="ECO:0000256" key="1">
    <source>
        <dbReference type="SAM" id="Phobius"/>
    </source>
</evidence>
<dbReference type="Proteomes" id="UP001183794">
    <property type="component" value="Unassembled WGS sequence"/>
</dbReference>
<name>A0ABU2AXL1_9MICC</name>
<feature type="transmembrane region" description="Helical" evidence="1">
    <location>
        <begin position="17"/>
        <end position="38"/>
    </location>
</feature>
<sequence length="288" mass="30527">MAAPEKPAETRKPGARILGVAAVLIVIVAVVVGLIWALQRSMIYFPDTSAVPPAGEVLAGGQDVTLHTADGLELDAYFAPPASESQDRELAVLVSPGNAANRYNRVGLAEQLQAEGFSVLLMDYRGYSTNPGRPSQHGLIQDGHAALDALAELGFPPDRTIYFGESIGGGVIAALLAERPPAGAVFRSPFTELADVGRHHYPWLPVGLILRDRFPVVEHVRDTQVPISVIRAEYDSVVPTELSAQVAEAADNLVAEHVVDADHNDPEMHGAAVAKAVAELADAINSDD</sequence>
<keyword evidence="1" id="KW-1133">Transmembrane helix</keyword>
<organism evidence="3 4">
    <name type="scientific">Enteractinococcus fodinae</name>
    <dbReference type="NCBI Taxonomy" id="684663"/>
    <lineage>
        <taxon>Bacteria</taxon>
        <taxon>Bacillati</taxon>
        <taxon>Actinomycetota</taxon>
        <taxon>Actinomycetes</taxon>
        <taxon>Micrococcales</taxon>
        <taxon>Micrococcaceae</taxon>
    </lineage>
</organism>
<accession>A0ABU2AXL1</accession>
<evidence type="ECO:0000259" key="2">
    <source>
        <dbReference type="Pfam" id="PF12146"/>
    </source>
</evidence>
<keyword evidence="4" id="KW-1185">Reference proteome</keyword>
<keyword evidence="1" id="KW-0812">Transmembrane</keyword>
<dbReference type="PANTHER" id="PTHR12277">
    <property type="entry name" value="ALPHA/BETA HYDROLASE DOMAIN-CONTAINING PROTEIN"/>
    <property type="match status" value="1"/>
</dbReference>
<evidence type="ECO:0000313" key="3">
    <source>
        <dbReference type="EMBL" id="MDR7346086.1"/>
    </source>
</evidence>
<dbReference type="EMBL" id="JAVDYJ010000001">
    <property type="protein sequence ID" value="MDR7346086.1"/>
    <property type="molecule type" value="Genomic_DNA"/>
</dbReference>
<feature type="domain" description="Serine aminopeptidase S33" evidence="2">
    <location>
        <begin position="99"/>
        <end position="284"/>
    </location>
</feature>
<dbReference type="RefSeq" id="WP_310170568.1">
    <property type="nucleotide sequence ID" value="NZ_BAABHE010000002.1"/>
</dbReference>
<dbReference type="Gene3D" id="3.40.50.1820">
    <property type="entry name" value="alpha/beta hydrolase"/>
    <property type="match status" value="1"/>
</dbReference>
<keyword evidence="1" id="KW-0472">Membrane</keyword>
<evidence type="ECO:0000313" key="4">
    <source>
        <dbReference type="Proteomes" id="UP001183794"/>
    </source>
</evidence>
<dbReference type="PANTHER" id="PTHR12277:SF79">
    <property type="entry name" value="XAA-PRO DIPEPTIDYL-PEPTIDASE-RELATED"/>
    <property type="match status" value="1"/>
</dbReference>
<comment type="caution">
    <text evidence="3">The sequence shown here is derived from an EMBL/GenBank/DDBJ whole genome shotgun (WGS) entry which is preliminary data.</text>
</comment>
<proteinExistence type="predicted"/>
<dbReference type="InterPro" id="IPR022742">
    <property type="entry name" value="Hydrolase_4"/>
</dbReference>